<protein>
    <recommendedName>
        <fullName evidence="4">DNA-directed RNA polymerase I subunit RPA43</fullName>
    </recommendedName>
</protein>
<proteinExistence type="predicted"/>
<feature type="region of interest" description="Disordered" evidence="1">
    <location>
        <begin position="276"/>
        <end position="295"/>
    </location>
</feature>
<evidence type="ECO:0000313" key="2">
    <source>
        <dbReference type="EMBL" id="CAL8148372.1"/>
    </source>
</evidence>
<evidence type="ECO:0000313" key="3">
    <source>
        <dbReference type="Proteomes" id="UP001642540"/>
    </source>
</evidence>
<reference evidence="2 3" key="1">
    <citation type="submission" date="2024-08" db="EMBL/GenBank/DDBJ databases">
        <authorList>
            <person name="Cucini C."/>
            <person name="Frati F."/>
        </authorList>
    </citation>
    <scope>NUCLEOTIDE SEQUENCE [LARGE SCALE GENOMIC DNA]</scope>
</reference>
<organism evidence="2 3">
    <name type="scientific">Orchesella dallaii</name>
    <dbReference type="NCBI Taxonomy" id="48710"/>
    <lineage>
        <taxon>Eukaryota</taxon>
        <taxon>Metazoa</taxon>
        <taxon>Ecdysozoa</taxon>
        <taxon>Arthropoda</taxon>
        <taxon>Hexapoda</taxon>
        <taxon>Collembola</taxon>
        <taxon>Entomobryomorpha</taxon>
        <taxon>Entomobryoidea</taxon>
        <taxon>Orchesellidae</taxon>
        <taxon>Orchesellinae</taxon>
        <taxon>Orchesella</taxon>
    </lineage>
</organism>
<dbReference type="Proteomes" id="UP001642540">
    <property type="component" value="Unassembled WGS sequence"/>
</dbReference>
<keyword evidence="3" id="KW-1185">Reference proteome</keyword>
<comment type="caution">
    <text evidence="2">The sequence shown here is derived from an EMBL/GenBank/DDBJ whole genome shotgun (WGS) entry which is preliminary data.</text>
</comment>
<sequence length="295" mass="33850">MMNPTILPDRFSSGVEFSKKDLQAFVDTGIIKLIDNHQQHIAVQPCWINDTGSGVMEEINNNVLGRWNNKLQAYVVYAENIRNYSSSAGMNEDHRWLHIDVSATFYTYTPEIGQLLKGEIKKVGQKAAVCMVFDVFTVTVFPNNEEELSSWNVGLELDFRISWFQHRRKGPILRAKSNLAPPVKNKKKKRVLLTSYTTHELETSPVNGFEDDDETQVDNQDSLPNKKRKKSKKDKSRRKEDANVEQDDDGAGQCVRNLWGETSKEEEQLEELVEIEEQLTASTKKKKKKKSKKMV</sequence>
<name>A0ABP1S9K0_9HEXA</name>
<accession>A0ABP1S9K0</accession>
<evidence type="ECO:0000256" key="1">
    <source>
        <dbReference type="SAM" id="MobiDB-lite"/>
    </source>
</evidence>
<dbReference type="EMBL" id="CAXLJM020000170">
    <property type="protein sequence ID" value="CAL8148372.1"/>
    <property type="molecule type" value="Genomic_DNA"/>
</dbReference>
<evidence type="ECO:0008006" key="4">
    <source>
        <dbReference type="Google" id="ProtNLM"/>
    </source>
</evidence>
<feature type="compositionally biased region" description="Basic residues" evidence="1">
    <location>
        <begin position="225"/>
        <end position="236"/>
    </location>
</feature>
<gene>
    <name evidence="2" type="ORF">ODALV1_LOCUS31403</name>
</gene>
<feature type="region of interest" description="Disordered" evidence="1">
    <location>
        <begin position="203"/>
        <end position="267"/>
    </location>
</feature>
<feature type="compositionally biased region" description="Basic residues" evidence="1">
    <location>
        <begin position="283"/>
        <end position="295"/>
    </location>
</feature>